<evidence type="ECO:0000256" key="2">
    <source>
        <dbReference type="ARBA" id="ARBA00009292"/>
    </source>
</evidence>
<dbReference type="PANTHER" id="PTHR43600">
    <property type="entry name" value="COENZYME F420 HYDROGENASE, SUBUNIT ALPHA"/>
    <property type="match status" value="1"/>
</dbReference>
<dbReference type="GO" id="GO:0016151">
    <property type="term" value="F:nickel cation binding"/>
    <property type="evidence" value="ECO:0007669"/>
    <property type="project" value="InterPro"/>
</dbReference>
<name>L0GWG5_9GAMM</name>
<proteinExistence type="inferred from homology"/>
<dbReference type="HOGENOM" id="CLU_044556_0_0_6"/>
<feature type="binding site" evidence="6">
    <location>
        <position position="447"/>
    </location>
    <ligand>
        <name>Fe cation</name>
        <dbReference type="ChEBI" id="CHEBI:24875"/>
    </ligand>
</feature>
<feature type="binding site" evidence="6">
    <location>
        <position position="62"/>
    </location>
    <ligand>
        <name>Mg(2+)</name>
        <dbReference type="ChEBI" id="CHEBI:18420"/>
    </ligand>
</feature>
<evidence type="ECO:0000313" key="7">
    <source>
        <dbReference type="EMBL" id="AGA91093.1"/>
    </source>
</evidence>
<dbReference type="PANTHER" id="PTHR43600:SF2">
    <property type="entry name" value="F420-NON-REDUCING HYDROGENASE VHU SUBUNIT A"/>
    <property type="match status" value="1"/>
</dbReference>
<dbReference type="Gene3D" id="1.10.645.10">
    <property type="entry name" value="Cytochrome-c3 Hydrogenase, chain B"/>
    <property type="match status" value="1"/>
</dbReference>
<feature type="binding site" evidence="6">
    <location>
        <position position="444"/>
    </location>
    <ligand>
        <name>Ni(2+)</name>
        <dbReference type="ChEBI" id="CHEBI:49786"/>
    </ligand>
</feature>
<gene>
    <name evidence="7" type="ORF">Thimo_2354</name>
</gene>
<feature type="binding site" evidence="6">
    <location>
        <position position="65"/>
    </location>
    <ligand>
        <name>Ni(2+)</name>
        <dbReference type="ChEBI" id="CHEBI:49786"/>
    </ligand>
</feature>
<protein>
    <submittedName>
        <fullName evidence="7">Coenzyme F420-reducing hydrogenase, alpha subunit</fullName>
    </submittedName>
</protein>
<dbReference type="RefSeq" id="WP_015281226.1">
    <property type="nucleotide sequence ID" value="NC_019940.1"/>
</dbReference>
<reference evidence="7 8" key="1">
    <citation type="submission" date="2011-09" db="EMBL/GenBank/DDBJ databases">
        <title>Complete sequence of chromosome of Thioflavicoccus mobilis 8321.</title>
        <authorList>
            <consortium name="US DOE Joint Genome Institute"/>
            <person name="Lucas S."/>
            <person name="Han J."/>
            <person name="Lapidus A."/>
            <person name="Cheng J.-F."/>
            <person name="Goodwin L."/>
            <person name="Pitluck S."/>
            <person name="Peters L."/>
            <person name="Ovchinnikova G."/>
            <person name="Lu M."/>
            <person name="Detter J.C."/>
            <person name="Han C."/>
            <person name="Tapia R."/>
            <person name="Land M."/>
            <person name="Hauser L."/>
            <person name="Kyrpides N."/>
            <person name="Ivanova N."/>
            <person name="Pagani I."/>
            <person name="Vogl K."/>
            <person name="Liu Z."/>
            <person name="Imhoff J."/>
            <person name="Thiel V."/>
            <person name="Frigaard N.-U."/>
            <person name="Bryant D."/>
            <person name="Woyke T."/>
        </authorList>
    </citation>
    <scope>NUCLEOTIDE SEQUENCE [LARGE SCALE GENOMIC DNA]</scope>
    <source>
        <strain evidence="7 8">8321</strain>
    </source>
</reference>
<dbReference type="eggNOG" id="COG3259">
    <property type="taxonomic scope" value="Bacteria"/>
</dbReference>
<feature type="binding site" evidence="6">
    <location>
        <position position="65"/>
    </location>
    <ligand>
        <name>Fe cation</name>
        <dbReference type="ChEBI" id="CHEBI:24875"/>
    </ligand>
</feature>
<sequence length="475" mass="52999">MSRTITIEPVTRIEGHARITLQLDEAGKVSDAKFHLTQFRGFEKFCEGRPYREMPALTARTCGICPVSHLLASNKACDDLLSVGIPATAEKLRRVMNLAQLVQSHALSFFHLSSPDLLLGWDSDPANRNIFGVMQSHPQLARDGIRLRQIGQQIIETLGGKKIHPTWVVPGGVNEPLAPEKRDAMLALLPEGLEIAKQTYAFFKTLVPKFQQEANHFGDLETLFLSLVTPDGDLEHYDGLIRVTDAHGHIVEDKVPPSEYQRLIGETVEDFSYMKFPYYKPLGYPQGIYRVGPLARLNNAESCGTPYADVALAEFRTLQESGPISSSFHYHYARLVEIIFALEMMKRLLKDPHILDHRVRARARSNQNEGIGVSEAPRGTLIHHYRIDDEGLLTWMNLIIATGHNNLAMNASIRQVAEAYVDGSDVQEGMLNRVEAVIRCYDPCLSCASHAFGQMPLQVDVADPTGRIVATVRRG</sequence>
<evidence type="ECO:0000256" key="1">
    <source>
        <dbReference type="ARBA" id="ARBA00001967"/>
    </source>
</evidence>
<dbReference type="PROSITE" id="PS00508">
    <property type="entry name" value="NI_HGENASE_L_2"/>
    <property type="match status" value="1"/>
</dbReference>
<dbReference type="SUPFAM" id="SSF56762">
    <property type="entry name" value="HydB/Nqo4-like"/>
    <property type="match status" value="1"/>
</dbReference>
<dbReference type="InterPro" id="IPR029014">
    <property type="entry name" value="NiFe-Hase_large"/>
</dbReference>
<evidence type="ECO:0000256" key="3">
    <source>
        <dbReference type="ARBA" id="ARBA00022596"/>
    </source>
</evidence>
<organism evidence="7 8">
    <name type="scientific">Thioflavicoccus mobilis 8321</name>
    <dbReference type="NCBI Taxonomy" id="765912"/>
    <lineage>
        <taxon>Bacteria</taxon>
        <taxon>Pseudomonadati</taxon>
        <taxon>Pseudomonadota</taxon>
        <taxon>Gammaproteobacteria</taxon>
        <taxon>Chromatiales</taxon>
        <taxon>Chromatiaceae</taxon>
        <taxon>Thioflavicoccus</taxon>
    </lineage>
</organism>
<dbReference type="InterPro" id="IPR018194">
    <property type="entry name" value="Ni-dep_hyd_lsu_Ni_BS"/>
</dbReference>
<feature type="binding site" evidence="6">
    <location>
        <position position="450"/>
    </location>
    <ligand>
        <name>Mg(2+)</name>
        <dbReference type="ChEBI" id="CHEBI:18420"/>
    </ligand>
</feature>
<dbReference type="PATRIC" id="fig|765912.4.peg.2305"/>
<dbReference type="InterPro" id="IPR001501">
    <property type="entry name" value="Ni-dep_hyd_lsu"/>
</dbReference>
<evidence type="ECO:0000256" key="6">
    <source>
        <dbReference type="PIRSR" id="PIRSR601501-1"/>
    </source>
</evidence>
<feature type="binding site" evidence="6">
    <location>
        <position position="398"/>
    </location>
    <ligand>
        <name>Mg(2+)</name>
        <dbReference type="ChEBI" id="CHEBI:18420"/>
    </ligand>
</feature>
<comment type="cofactor">
    <cofactor evidence="6">
        <name>Fe cation</name>
        <dbReference type="ChEBI" id="CHEBI:24875"/>
    </cofactor>
</comment>
<accession>L0GWG5</accession>
<evidence type="ECO:0000256" key="4">
    <source>
        <dbReference type="ARBA" id="ARBA00022723"/>
    </source>
</evidence>
<keyword evidence="5" id="KW-0560">Oxidoreductase</keyword>
<comment type="similarity">
    <text evidence="2">Belongs to the [NiFe]/[NiFeSe] hydrogenase large subunit family.</text>
</comment>
<feature type="binding site" evidence="6">
    <location>
        <position position="43"/>
    </location>
    <ligand>
        <name>Mg(2+)</name>
        <dbReference type="ChEBI" id="CHEBI:18420"/>
    </ligand>
</feature>
<dbReference type="AlphaFoldDB" id="L0GWG5"/>
<keyword evidence="6" id="KW-0408">Iron</keyword>
<dbReference type="STRING" id="765912.Thimo_2354"/>
<dbReference type="Pfam" id="PF00374">
    <property type="entry name" value="NiFeSe_Hases"/>
    <property type="match status" value="2"/>
</dbReference>
<keyword evidence="6" id="KW-0460">Magnesium</keyword>
<dbReference type="EMBL" id="CP003051">
    <property type="protein sequence ID" value="AGA91093.1"/>
    <property type="molecule type" value="Genomic_DNA"/>
</dbReference>
<keyword evidence="4 6" id="KW-0479">Metal-binding</keyword>
<comment type="cofactor">
    <cofactor evidence="1 6">
        <name>Ni(2+)</name>
        <dbReference type="ChEBI" id="CHEBI:49786"/>
    </cofactor>
</comment>
<evidence type="ECO:0000313" key="8">
    <source>
        <dbReference type="Proteomes" id="UP000010816"/>
    </source>
</evidence>
<keyword evidence="3 6" id="KW-0533">Nickel</keyword>
<dbReference type="OrthoDB" id="9761717at2"/>
<keyword evidence="8" id="KW-1185">Reference proteome</keyword>
<dbReference type="Proteomes" id="UP000010816">
    <property type="component" value="Chromosome"/>
</dbReference>
<evidence type="ECO:0000256" key="5">
    <source>
        <dbReference type="ARBA" id="ARBA00023002"/>
    </source>
</evidence>
<dbReference type="GO" id="GO:0008901">
    <property type="term" value="F:ferredoxin hydrogenase activity"/>
    <property type="evidence" value="ECO:0007669"/>
    <property type="project" value="InterPro"/>
</dbReference>
<dbReference type="KEGG" id="tmb:Thimo_2354"/>